<organism evidence="1 2">
    <name type="scientific">Paramecium octaurelia</name>
    <dbReference type="NCBI Taxonomy" id="43137"/>
    <lineage>
        <taxon>Eukaryota</taxon>
        <taxon>Sar</taxon>
        <taxon>Alveolata</taxon>
        <taxon>Ciliophora</taxon>
        <taxon>Intramacronucleata</taxon>
        <taxon>Oligohymenophorea</taxon>
        <taxon>Peniculida</taxon>
        <taxon>Parameciidae</taxon>
        <taxon>Paramecium</taxon>
    </lineage>
</organism>
<dbReference type="AlphaFoldDB" id="A0A8S1Y3A0"/>
<gene>
    <name evidence="1" type="ORF">POCTA_138.1.T1440050</name>
</gene>
<dbReference type="Proteomes" id="UP000683925">
    <property type="component" value="Unassembled WGS sequence"/>
</dbReference>
<evidence type="ECO:0000313" key="2">
    <source>
        <dbReference type="Proteomes" id="UP000683925"/>
    </source>
</evidence>
<name>A0A8S1Y3A0_PAROT</name>
<keyword evidence="2" id="KW-1185">Reference proteome</keyword>
<reference evidence="1" key="1">
    <citation type="submission" date="2021-01" db="EMBL/GenBank/DDBJ databases">
        <authorList>
            <consortium name="Genoscope - CEA"/>
            <person name="William W."/>
        </authorList>
    </citation>
    <scope>NUCLEOTIDE SEQUENCE</scope>
</reference>
<dbReference type="EMBL" id="CAJJDP010000145">
    <property type="protein sequence ID" value="CAD8208429.1"/>
    <property type="molecule type" value="Genomic_DNA"/>
</dbReference>
<sequence>MKMTTSARKHYHNWNQSNRSFNQQKYDDFETKPFFDYQLNKQNAEDVMVNVKQMFLDGKLIYFLEECGNLCSIPFCMFKTL</sequence>
<protein>
    <submittedName>
        <fullName evidence="1">Uncharacterized protein</fullName>
    </submittedName>
</protein>
<accession>A0A8S1Y3A0</accession>
<comment type="caution">
    <text evidence="1">The sequence shown here is derived from an EMBL/GenBank/DDBJ whole genome shotgun (WGS) entry which is preliminary data.</text>
</comment>
<proteinExistence type="predicted"/>
<evidence type="ECO:0000313" key="1">
    <source>
        <dbReference type="EMBL" id="CAD8208429.1"/>
    </source>
</evidence>